<keyword evidence="7 9" id="KW-0067">ATP-binding</keyword>
<evidence type="ECO:0000256" key="5">
    <source>
        <dbReference type="ARBA" id="ARBA00022618"/>
    </source>
</evidence>
<dbReference type="SUPFAM" id="SSF53244">
    <property type="entry name" value="MurD-like peptide ligases, peptide-binding domain"/>
    <property type="match status" value="1"/>
</dbReference>
<keyword evidence="14" id="KW-1185">Reference proteome</keyword>
<evidence type="ECO:0000256" key="2">
    <source>
        <dbReference type="ARBA" id="ARBA00004752"/>
    </source>
</evidence>
<dbReference type="Gene3D" id="3.40.50.720">
    <property type="entry name" value="NAD(P)-binding Rossmann-like Domain"/>
    <property type="match status" value="1"/>
</dbReference>
<dbReference type="GO" id="GO:0009252">
    <property type="term" value="P:peptidoglycan biosynthetic process"/>
    <property type="evidence" value="ECO:0007669"/>
    <property type="project" value="UniProtKB-UniRule"/>
</dbReference>
<dbReference type="GO" id="GO:0005737">
    <property type="term" value="C:cytoplasm"/>
    <property type="evidence" value="ECO:0007669"/>
    <property type="project" value="UniProtKB-SubCell"/>
</dbReference>
<keyword evidence="4 9" id="KW-0436">Ligase</keyword>
<keyword evidence="9 10" id="KW-0133">Cell shape</keyword>
<dbReference type="NCBIfam" id="TIGR01087">
    <property type="entry name" value="murD"/>
    <property type="match status" value="1"/>
</dbReference>
<dbReference type="PANTHER" id="PTHR43692">
    <property type="entry name" value="UDP-N-ACETYLMURAMOYLALANINE--D-GLUTAMATE LIGASE"/>
    <property type="match status" value="1"/>
</dbReference>
<dbReference type="Pfam" id="PF08245">
    <property type="entry name" value="Mur_ligase_M"/>
    <property type="match status" value="1"/>
</dbReference>
<dbReference type="GO" id="GO:0008360">
    <property type="term" value="P:regulation of cell shape"/>
    <property type="evidence" value="ECO:0007669"/>
    <property type="project" value="UniProtKB-KW"/>
</dbReference>
<feature type="domain" description="Mur ligase central" evidence="12">
    <location>
        <begin position="108"/>
        <end position="287"/>
    </location>
</feature>
<dbReference type="SUPFAM" id="SSF53623">
    <property type="entry name" value="MurD-like peptide ligases, catalytic domain"/>
    <property type="match status" value="1"/>
</dbReference>
<keyword evidence="9 10" id="KW-0573">Peptidoglycan synthesis</keyword>
<feature type="binding site" evidence="9">
    <location>
        <begin position="110"/>
        <end position="116"/>
    </location>
    <ligand>
        <name>ATP</name>
        <dbReference type="ChEBI" id="CHEBI:30616"/>
    </ligand>
</feature>
<evidence type="ECO:0000256" key="10">
    <source>
        <dbReference type="RuleBase" id="RU003664"/>
    </source>
</evidence>
<dbReference type="EC" id="6.3.2.9" evidence="9 10"/>
<sequence length="450" mass="48546">MKKQIAILGAGESGLGAALLAKKHGYAVWVSDAGTISASRKQTLTENGIGFEEGMHSEEKILSAGEIIKSPGIPEKVAIVQKAIEKGIPVIDELEFAFRYSKGKVIAITGTNGKTTTTLLTYHLLQKGGLNVGLGGNVGESWAAQLVDGDRDWWVLEVSSFQIDGFKSLKPSVAVLTNITPDHLDRYNYKIENYIASKVSLFKNMDEKDAVIYWLDDQLIQSGFEKVNLKADRLPFSLKELQNKGGYFDGNAITVQAVGKKLTIDPKDIILKGTHNMLNTMCASLAATLAGVSEEAIREGLKDFQNAAHRMEPVATIGGIDFINDSKGTNVDATAYALDSYKSPLIWIAGGVDKGNDYAALYPLTDGKVKMLICLGVDNEKLKKAFSGRIPEIKETQSIAEAVALGLEFGKEGDVVLLSPACASFDLFKNYEDRGNQFKAAVAALTATAK</sequence>
<evidence type="ECO:0000256" key="9">
    <source>
        <dbReference type="HAMAP-Rule" id="MF_00639"/>
    </source>
</evidence>
<evidence type="ECO:0000313" key="13">
    <source>
        <dbReference type="EMBL" id="MCR9014991.1"/>
    </source>
</evidence>
<keyword evidence="9 10" id="KW-0961">Cell wall biogenesis/degradation</keyword>
<dbReference type="AlphaFoldDB" id="A0A9X2T0M0"/>
<evidence type="ECO:0000256" key="7">
    <source>
        <dbReference type="ARBA" id="ARBA00022840"/>
    </source>
</evidence>
<dbReference type="InterPro" id="IPR005762">
    <property type="entry name" value="MurD"/>
</dbReference>
<dbReference type="GO" id="GO:0071555">
    <property type="term" value="P:cell wall organization"/>
    <property type="evidence" value="ECO:0007669"/>
    <property type="project" value="UniProtKB-KW"/>
</dbReference>
<dbReference type="Pfam" id="PF21799">
    <property type="entry name" value="MurD-like_N"/>
    <property type="match status" value="1"/>
</dbReference>
<comment type="subcellular location">
    <subcellularLocation>
        <location evidence="1 9 10">Cytoplasm</location>
    </subcellularLocation>
</comment>
<dbReference type="HAMAP" id="MF_00639">
    <property type="entry name" value="MurD"/>
    <property type="match status" value="1"/>
</dbReference>
<evidence type="ECO:0000313" key="14">
    <source>
        <dbReference type="Proteomes" id="UP001142175"/>
    </source>
</evidence>
<dbReference type="GO" id="GO:0008764">
    <property type="term" value="F:UDP-N-acetylmuramoylalanine-D-glutamate ligase activity"/>
    <property type="evidence" value="ECO:0007669"/>
    <property type="project" value="UniProtKB-UniRule"/>
</dbReference>
<evidence type="ECO:0000256" key="1">
    <source>
        <dbReference type="ARBA" id="ARBA00004496"/>
    </source>
</evidence>
<feature type="domain" description="Mur ligase C-terminal" evidence="11">
    <location>
        <begin position="309"/>
        <end position="422"/>
    </location>
</feature>
<comment type="similarity">
    <text evidence="9">Belongs to the MurCDEF family.</text>
</comment>
<proteinExistence type="inferred from homology"/>
<dbReference type="EMBL" id="JANSUY010000004">
    <property type="protein sequence ID" value="MCR9014991.1"/>
    <property type="molecule type" value="Genomic_DNA"/>
</dbReference>
<evidence type="ECO:0000256" key="3">
    <source>
        <dbReference type="ARBA" id="ARBA00022490"/>
    </source>
</evidence>
<keyword evidence="3 9" id="KW-0963">Cytoplasm</keyword>
<protein>
    <recommendedName>
        <fullName evidence="9 10">UDP-N-acetylmuramoylalanine--D-glutamate ligase</fullName>
        <ecNumber evidence="9 10">6.3.2.9</ecNumber>
    </recommendedName>
    <alternativeName>
        <fullName evidence="9">D-glutamic acid-adding enzyme</fullName>
    </alternativeName>
    <alternativeName>
        <fullName evidence="9">UDP-N-acetylmuramoyl-L-alanyl-D-glutamate synthetase</fullName>
    </alternativeName>
</protein>
<dbReference type="GO" id="GO:0051301">
    <property type="term" value="P:cell division"/>
    <property type="evidence" value="ECO:0007669"/>
    <property type="project" value="UniProtKB-KW"/>
</dbReference>
<dbReference type="InterPro" id="IPR004101">
    <property type="entry name" value="Mur_ligase_C"/>
</dbReference>
<dbReference type="InterPro" id="IPR036565">
    <property type="entry name" value="Mur-like_cat_sf"/>
</dbReference>
<keyword evidence="5 9" id="KW-0132">Cell division</keyword>
<gene>
    <name evidence="9 13" type="primary">murD</name>
    <name evidence="13" type="ORF">NU887_08085</name>
</gene>
<dbReference type="PROSITE" id="PS01011">
    <property type="entry name" value="FOLYLPOLYGLU_SYNT_1"/>
    <property type="match status" value="1"/>
</dbReference>
<accession>A0A9X2T0M0</accession>
<evidence type="ECO:0000256" key="8">
    <source>
        <dbReference type="ARBA" id="ARBA00023306"/>
    </source>
</evidence>
<comment type="function">
    <text evidence="9 10">Cell wall formation. Catalyzes the addition of glutamate to the nucleotide precursor UDP-N-acetylmuramoyl-L-alanine (UMA).</text>
</comment>
<comment type="caution">
    <text evidence="13">The sequence shown here is derived from an EMBL/GenBank/DDBJ whole genome shotgun (WGS) entry which is preliminary data.</text>
</comment>
<dbReference type="PANTHER" id="PTHR43692:SF1">
    <property type="entry name" value="UDP-N-ACETYLMURAMOYLALANINE--D-GLUTAMATE LIGASE"/>
    <property type="match status" value="1"/>
</dbReference>
<dbReference type="Proteomes" id="UP001142175">
    <property type="component" value="Unassembled WGS sequence"/>
</dbReference>
<organism evidence="13 14">
    <name type="scientific">Aquiflexum gelatinilyticum</name>
    <dbReference type="NCBI Taxonomy" id="2961943"/>
    <lineage>
        <taxon>Bacteria</taxon>
        <taxon>Pseudomonadati</taxon>
        <taxon>Bacteroidota</taxon>
        <taxon>Cytophagia</taxon>
        <taxon>Cytophagales</taxon>
        <taxon>Cyclobacteriaceae</taxon>
        <taxon>Aquiflexum</taxon>
    </lineage>
</organism>
<dbReference type="GO" id="GO:0004326">
    <property type="term" value="F:tetrahydrofolylpolyglutamate synthase activity"/>
    <property type="evidence" value="ECO:0007669"/>
    <property type="project" value="InterPro"/>
</dbReference>
<dbReference type="InterPro" id="IPR013221">
    <property type="entry name" value="Mur_ligase_cen"/>
</dbReference>
<dbReference type="RefSeq" id="WP_258422855.1">
    <property type="nucleotide sequence ID" value="NZ_JANSUY010000004.1"/>
</dbReference>
<comment type="pathway">
    <text evidence="2 9 10">Cell wall biogenesis; peptidoglycan biosynthesis.</text>
</comment>
<dbReference type="Pfam" id="PF02875">
    <property type="entry name" value="Mur_ligase_C"/>
    <property type="match status" value="1"/>
</dbReference>
<dbReference type="InterPro" id="IPR036615">
    <property type="entry name" value="Mur_ligase_C_dom_sf"/>
</dbReference>
<reference evidence="13" key="1">
    <citation type="submission" date="2022-08" db="EMBL/GenBank/DDBJ databases">
        <authorList>
            <person name="Zhang D."/>
        </authorList>
    </citation>
    <scope>NUCLEOTIDE SEQUENCE</scope>
    <source>
        <strain evidence="13">XJ19-11</strain>
    </source>
</reference>
<comment type="catalytic activity">
    <reaction evidence="9 10">
        <text>UDP-N-acetyl-alpha-D-muramoyl-L-alanine + D-glutamate + ATP = UDP-N-acetyl-alpha-D-muramoyl-L-alanyl-D-glutamate + ADP + phosphate + H(+)</text>
        <dbReference type="Rhea" id="RHEA:16429"/>
        <dbReference type="ChEBI" id="CHEBI:15378"/>
        <dbReference type="ChEBI" id="CHEBI:29986"/>
        <dbReference type="ChEBI" id="CHEBI:30616"/>
        <dbReference type="ChEBI" id="CHEBI:43474"/>
        <dbReference type="ChEBI" id="CHEBI:83898"/>
        <dbReference type="ChEBI" id="CHEBI:83900"/>
        <dbReference type="ChEBI" id="CHEBI:456216"/>
        <dbReference type="EC" id="6.3.2.9"/>
    </reaction>
</comment>
<dbReference type="Gene3D" id="3.90.190.20">
    <property type="entry name" value="Mur ligase, C-terminal domain"/>
    <property type="match status" value="1"/>
</dbReference>
<dbReference type="Gene3D" id="3.40.1190.10">
    <property type="entry name" value="Mur-like, catalytic domain"/>
    <property type="match status" value="1"/>
</dbReference>
<evidence type="ECO:0000259" key="11">
    <source>
        <dbReference type="Pfam" id="PF02875"/>
    </source>
</evidence>
<dbReference type="SUPFAM" id="SSF51984">
    <property type="entry name" value="MurCD N-terminal domain"/>
    <property type="match status" value="1"/>
</dbReference>
<evidence type="ECO:0000256" key="4">
    <source>
        <dbReference type="ARBA" id="ARBA00022598"/>
    </source>
</evidence>
<dbReference type="GO" id="GO:0005524">
    <property type="term" value="F:ATP binding"/>
    <property type="evidence" value="ECO:0007669"/>
    <property type="project" value="UniProtKB-UniRule"/>
</dbReference>
<evidence type="ECO:0000256" key="6">
    <source>
        <dbReference type="ARBA" id="ARBA00022741"/>
    </source>
</evidence>
<evidence type="ECO:0000259" key="12">
    <source>
        <dbReference type="Pfam" id="PF08245"/>
    </source>
</evidence>
<name>A0A9X2T0M0_9BACT</name>
<keyword evidence="6 9" id="KW-0547">Nucleotide-binding</keyword>
<keyword evidence="8 9" id="KW-0131">Cell cycle</keyword>
<dbReference type="InterPro" id="IPR018109">
    <property type="entry name" value="Folylpolyglutamate_synth_CS"/>
</dbReference>